<dbReference type="Gene3D" id="3.40.1170.60">
    <property type="match status" value="1"/>
</dbReference>
<accession>A0A2I6S6E7</accession>
<sequence>MLWIALHLPELCLQVFTRATAEAAPCALFDDARRPCIVAADTRARALGLHPGETLAAARAIAPGVVFRAREVALEQATLDEVAAACSRFTPSLTLAAPDTVLLEVSTSLRLFGGREALVRALGDTLADLGLVIRSAVAPTPLAAHWFALSATTAPVGPGWQDALDALPLGVLGIGTDVSAATLELLTELGLQRLAQVRRLPREGLARRQARAVLDALSRARGEAPDPRRWREPPARFASTLALPVATTNTEPLLFAMSRLVAGLVAWLAARHAGIDRFALELVHEDHSVTSLVIISGEPSREISRLMLLARERLSALTLPAPVEGLHLAADAPVLRPGRTPDLFGDPAGIRENAVLLLDRLRARLGPQAVRRIAPWPDHRPERASRMLPVGAPAGEHATTSTPRPAWLLERPHALAVIDQLELVAGPERIETGWWDGADMARDYYVARTPDAALWWVFRERNQGSWYLHGHFG</sequence>
<proteinExistence type="inferred from homology"/>
<evidence type="ECO:0000259" key="3">
    <source>
        <dbReference type="Pfam" id="PF00817"/>
    </source>
</evidence>
<gene>
    <name evidence="4" type="ORF">C0099_07750</name>
</gene>
<name>A0A2I6S6E7_9RHOO</name>
<dbReference type="PANTHER" id="PTHR35369:SF2">
    <property type="entry name" value="BLR3025 PROTEIN"/>
    <property type="match status" value="1"/>
</dbReference>
<protein>
    <recommendedName>
        <fullName evidence="3">UmuC domain-containing protein</fullName>
    </recommendedName>
</protein>
<reference evidence="4 5" key="1">
    <citation type="submission" date="2018-01" db="EMBL/GenBank/DDBJ databases">
        <authorList>
            <person name="Fu G.-Y."/>
        </authorList>
    </citation>
    <scope>NUCLEOTIDE SEQUENCE [LARGE SCALE GENOMIC DNA]</scope>
    <source>
        <strain evidence="4 5">SY39</strain>
    </source>
</reference>
<dbReference type="OrthoDB" id="625722at2"/>
<dbReference type="InterPro" id="IPR043128">
    <property type="entry name" value="Rev_trsase/Diguanyl_cyclase"/>
</dbReference>
<dbReference type="AlphaFoldDB" id="A0A2I6S6E7"/>
<evidence type="ECO:0000313" key="5">
    <source>
        <dbReference type="Proteomes" id="UP000242205"/>
    </source>
</evidence>
<keyword evidence="2" id="KW-0227">DNA damage</keyword>
<comment type="similarity">
    <text evidence="1">Belongs to the DNA polymerase type-Y family.</text>
</comment>
<dbReference type="RefSeq" id="WP_102246900.1">
    <property type="nucleotide sequence ID" value="NZ_CP025682.1"/>
</dbReference>
<dbReference type="InterPro" id="IPR043502">
    <property type="entry name" value="DNA/RNA_pol_sf"/>
</dbReference>
<dbReference type="InterPro" id="IPR001126">
    <property type="entry name" value="UmuC"/>
</dbReference>
<dbReference type="Gene3D" id="3.30.70.270">
    <property type="match status" value="1"/>
</dbReference>
<dbReference type="PANTHER" id="PTHR35369">
    <property type="entry name" value="BLR3025 PROTEIN-RELATED"/>
    <property type="match status" value="1"/>
</dbReference>
<evidence type="ECO:0000256" key="1">
    <source>
        <dbReference type="ARBA" id="ARBA00010945"/>
    </source>
</evidence>
<dbReference type="KEGG" id="atw:C0099_07750"/>
<dbReference type="SUPFAM" id="SSF56672">
    <property type="entry name" value="DNA/RNA polymerases"/>
    <property type="match status" value="1"/>
</dbReference>
<dbReference type="Proteomes" id="UP000242205">
    <property type="component" value="Chromosome"/>
</dbReference>
<dbReference type="Pfam" id="PF00817">
    <property type="entry name" value="IMS"/>
    <property type="match status" value="1"/>
</dbReference>
<dbReference type="EMBL" id="CP025682">
    <property type="protein sequence ID" value="AUN94834.1"/>
    <property type="molecule type" value="Genomic_DNA"/>
</dbReference>
<evidence type="ECO:0000313" key="4">
    <source>
        <dbReference type="EMBL" id="AUN94834.1"/>
    </source>
</evidence>
<organism evidence="4 5">
    <name type="scientific">Pseudazoarcus pumilus</name>
    <dbReference type="NCBI Taxonomy" id="2067960"/>
    <lineage>
        <taxon>Bacteria</taxon>
        <taxon>Pseudomonadati</taxon>
        <taxon>Pseudomonadota</taxon>
        <taxon>Betaproteobacteria</taxon>
        <taxon>Rhodocyclales</taxon>
        <taxon>Zoogloeaceae</taxon>
        <taxon>Pseudazoarcus</taxon>
    </lineage>
</organism>
<dbReference type="InterPro" id="IPR050356">
    <property type="entry name" value="SulA_CellDiv_inhibitor"/>
</dbReference>
<dbReference type="GO" id="GO:0006281">
    <property type="term" value="P:DNA repair"/>
    <property type="evidence" value="ECO:0007669"/>
    <property type="project" value="InterPro"/>
</dbReference>
<keyword evidence="5" id="KW-1185">Reference proteome</keyword>
<feature type="domain" description="UmuC" evidence="3">
    <location>
        <begin position="24"/>
        <end position="145"/>
    </location>
</feature>
<dbReference type="CDD" id="cd03468">
    <property type="entry name" value="PolY_like"/>
    <property type="match status" value="1"/>
</dbReference>
<evidence type="ECO:0000256" key="2">
    <source>
        <dbReference type="ARBA" id="ARBA00022763"/>
    </source>
</evidence>